<accession>A0A4Z1P6L7</accession>
<evidence type="ECO:0000256" key="1">
    <source>
        <dbReference type="SAM" id="MobiDB-lite"/>
    </source>
</evidence>
<gene>
    <name evidence="3" type="ORF">E6O75_ATG09140</name>
</gene>
<feature type="domain" description="Myb-like DNA-binding" evidence="2">
    <location>
        <begin position="129"/>
        <end position="169"/>
    </location>
</feature>
<dbReference type="InterPro" id="IPR054505">
    <property type="entry name" value="Myb_DNA-bind_8"/>
</dbReference>
<reference evidence="3 4" key="1">
    <citation type="submission" date="2019-04" db="EMBL/GenBank/DDBJ databases">
        <title>High contiguity whole genome sequence and gene annotation resource for two Venturia nashicola isolates.</title>
        <authorList>
            <person name="Prokchorchik M."/>
            <person name="Won K."/>
            <person name="Lee Y."/>
            <person name="Choi E.D."/>
            <person name="Segonzac C."/>
            <person name="Sohn K.H."/>
        </authorList>
    </citation>
    <scope>NUCLEOTIDE SEQUENCE [LARGE SCALE GENOMIC DNA]</scope>
    <source>
        <strain evidence="3 4">PRI2</strain>
    </source>
</reference>
<keyword evidence="4" id="KW-1185">Reference proteome</keyword>
<dbReference type="Proteomes" id="UP000298493">
    <property type="component" value="Unassembled WGS sequence"/>
</dbReference>
<organism evidence="3 4">
    <name type="scientific">Venturia nashicola</name>
    <dbReference type="NCBI Taxonomy" id="86259"/>
    <lineage>
        <taxon>Eukaryota</taxon>
        <taxon>Fungi</taxon>
        <taxon>Dikarya</taxon>
        <taxon>Ascomycota</taxon>
        <taxon>Pezizomycotina</taxon>
        <taxon>Dothideomycetes</taxon>
        <taxon>Pleosporomycetidae</taxon>
        <taxon>Venturiales</taxon>
        <taxon>Venturiaceae</taxon>
        <taxon>Venturia</taxon>
    </lineage>
</organism>
<protein>
    <recommendedName>
        <fullName evidence="2">Myb-like DNA-binding domain-containing protein</fullName>
    </recommendedName>
</protein>
<dbReference type="STRING" id="86259.A0A4Z1P6L7"/>
<dbReference type="AlphaFoldDB" id="A0A4Z1P6L7"/>
<name>A0A4Z1P6L7_9PEZI</name>
<dbReference type="OrthoDB" id="4525115at2759"/>
<comment type="caution">
    <text evidence="3">The sequence shown here is derived from an EMBL/GenBank/DDBJ whole genome shotgun (WGS) entry which is preliminary data.</text>
</comment>
<proteinExistence type="predicted"/>
<evidence type="ECO:0000313" key="4">
    <source>
        <dbReference type="Proteomes" id="UP000298493"/>
    </source>
</evidence>
<dbReference type="EMBL" id="SNSC02000019">
    <property type="protein sequence ID" value="TID16082.1"/>
    <property type="molecule type" value="Genomic_DNA"/>
</dbReference>
<sequence>MPSGQPNGDRIIWDEGTERHLLMCMIADINPSNVNWGSICARFGGSLTASAASFDWVAIAAQMGGGLSKDAVRSAFHSPQFHALPLLSTTFVDSAQLYLSSSILYRTQTQTITSPTPNMPPWDDQTERHLLLAIIARLNTSGIDWAGIATDVGVTSEAARQKFAKIKKRDADIFTAGAGSVTVSTPVKAKATPKRGRSKAATADIDDDEEEMDTPTKKAKKYTAKKEHKDSADDDEMASPVKDEPEGV</sequence>
<feature type="compositionally biased region" description="Acidic residues" evidence="1">
    <location>
        <begin position="204"/>
        <end position="213"/>
    </location>
</feature>
<dbReference type="Pfam" id="PF22980">
    <property type="entry name" value="Myb_DNA-bind_8"/>
    <property type="match status" value="1"/>
</dbReference>
<feature type="region of interest" description="Disordered" evidence="1">
    <location>
        <begin position="188"/>
        <end position="248"/>
    </location>
</feature>
<evidence type="ECO:0000313" key="3">
    <source>
        <dbReference type="EMBL" id="TID16082.1"/>
    </source>
</evidence>
<evidence type="ECO:0000259" key="2">
    <source>
        <dbReference type="Pfam" id="PF22980"/>
    </source>
</evidence>